<evidence type="ECO:0000313" key="2">
    <source>
        <dbReference type="Proteomes" id="UP000265520"/>
    </source>
</evidence>
<accession>A0A392PQJ3</accession>
<dbReference type="EMBL" id="LXQA010092055">
    <property type="protein sequence ID" value="MCI14351.1"/>
    <property type="molecule type" value="Genomic_DNA"/>
</dbReference>
<organism evidence="1 2">
    <name type="scientific">Trifolium medium</name>
    <dbReference type="NCBI Taxonomy" id="97028"/>
    <lineage>
        <taxon>Eukaryota</taxon>
        <taxon>Viridiplantae</taxon>
        <taxon>Streptophyta</taxon>
        <taxon>Embryophyta</taxon>
        <taxon>Tracheophyta</taxon>
        <taxon>Spermatophyta</taxon>
        <taxon>Magnoliopsida</taxon>
        <taxon>eudicotyledons</taxon>
        <taxon>Gunneridae</taxon>
        <taxon>Pentapetalae</taxon>
        <taxon>rosids</taxon>
        <taxon>fabids</taxon>
        <taxon>Fabales</taxon>
        <taxon>Fabaceae</taxon>
        <taxon>Papilionoideae</taxon>
        <taxon>50 kb inversion clade</taxon>
        <taxon>NPAAA clade</taxon>
        <taxon>Hologalegina</taxon>
        <taxon>IRL clade</taxon>
        <taxon>Trifolieae</taxon>
        <taxon>Trifolium</taxon>
    </lineage>
</organism>
<proteinExistence type="predicted"/>
<sequence length="50" mass="5385">MLAGGRGVVWSAAVAEDGSGFSVDGWFVEVEDCGEWWRFCDGDDLMVVNG</sequence>
<reference evidence="1 2" key="1">
    <citation type="journal article" date="2018" name="Front. Plant Sci.">
        <title>Red Clover (Trifolium pratense) and Zigzag Clover (T. medium) - A Picture of Genomic Similarities and Differences.</title>
        <authorList>
            <person name="Dluhosova J."/>
            <person name="Istvanek J."/>
            <person name="Nedelnik J."/>
            <person name="Repkova J."/>
        </authorList>
    </citation>
    <scope>NUCLEOTIDE SEQUENCE [LARGE SCALE GENOMIC DNA]</scope>
    <source>
        <strain evidence="2">cv. 10/8</strain>
        <tissue evidence="1">Leaf</tissue>
    </source>
</reference>
<name>A0A392PQJ3_9FABA</name>
<protein>
    <submittedName>
        <fullName evidence="1">Uncharacterized protein</fullName>
    </submittedName>
</protein>
<dbReference type="AlphaFoldDB" id="A0A392PQJ3"/>
<keyword evidence="2" id="KW-1185">Reference proteome</keyword>
<evidence type="ECO:0000313" key="1">
    <source>
        <dbReference type="EMBL" id="MCI14351.1"/>
    </source>
</evidence>
<dbReference type="Proteomes" id="UP000265520">
    <property type="component" value="Unassembled WGS sequence"/>
</dbReference>
<comment type="caution">
    <text evidence="1">The sequence shown here is derived from an EMBL/GenBank/DDBJ whole genome shotgun (WGS) entry which is preliminary data.</text>
</comment>